<organism evidence="1 2">
    <name type="scientific">Ixodes persulcatus</name>
    <name type="common">Taiga tick</name>
    <dbReference type="NCBI Taxonomy" id="34615"/>
    <lineage>
        <taxon>Eukaryota</taxon>
        <taxon>Metazoa</taxon>
        <taxon>Ecdysozoa</taxon>
        <taxon>Arthropoda</taxon>
        <taxon>Chelicerata</taxon>
        <taxon>Arachnida</taxon>
        <taxon>Acari</taxon>
        <taxon>Parasitiformes</taxon>
        <taxon>Ixodida</taxon>
        <taxon>Ixodoidea</taxon>
        <taxon>Ixodidae</taxon>
        <taxon>Ixodinae</taxon>
        <taxon>Ixodes</taxon>
    </lineage>
</organism>
<proteinExistence type="predicted"/>
<name>A0AC60Q867_IXOPE</name>
<gene>
    <name evidence="1" type="ORF">HPB47_023159</name>
</gene>
<accession>A0AC60Q867</accession>
<evidence type="ECO:0000313" key="1">
    <source>
        <dbReference type="EMBL" id="KAG0429918.1"/>
    </source>
</evidence>
<evidence type="ECO:0000313" key="2">
    <source>
        <dbReference type="Proteomes" id="UP000805193"/>
    </source>
</evidence>
<keyword evidence="2" id="KW-1185">Reference proteome</keyword>
<dbReference type="EMBL" id="JABSTQ010009369">
    <property type="protein sequence ID" value="KAG0429918.1"/>
    <property type="molecule type" value="Genomic_DNA"/>
</dbReference>
<dbReference type="Proteomes" id="UP000805193">
    <property type="component" value="Unassembled WGS sequence"/>
</dbReference>
<reference evidence="1 2" key="1">
    <citation type="journal article" date="2020" name="Cell">
        <title>Large-Scale Comparative Analyses of Tick Genomes Elucidate Their Genetic Diversity and Vector Capacities.</title>
        <authorList>
            <consortium name="Tick Genome and Microbiome Consortium (TIGMIC)"/>
            <person name="Jia N."/>
            <person name="Wang J."/>
            <person name="Shi W."/>
            <person name="Du L."/>
            <person name="Sun Y."/>
            <person name="Zhan W."/>
            <person name="Jiang J.F."/>
            <person name="Wang Q."/>
            <person name="Zhang B."/>
            <person name="Ji P."/>
            <person name="Bell-Sakyi L."/>
            <person name="Cui X.M."/>
            <person name="Yuan T.T."/>
            <person name="Jiang B.G."/>
            <person name="Yang W.F."/>
            <person name="Lam T.T."/>
            <person name="Chang Q.C."/>
            <person name="Ding S.J."/>
            <person name="Wang X.J."/>
            <person name="Zhu J.G."/>
            <person name="Ruan X.D."/>
            <person name="Zhao L."/>
            <person name="Wei J.T."/>
            <person name="Ye R.Z."/>
            <person name="Que T.C."/>
            <person name="Du C.H."/>
            <person name="Zhou Y.H."/>
            <person name="Cheng J.X."/>
            <person name="Dai P.F."/>
            <person name="Guo W.B."/>
            <person name="Han X.H."/>
            <person name="Huang E.J."/>
            <person name="Li L.F."/>
            <person name="Wei W."/>
            <person name="Gao Y.C."/>
            <person name="Liu J.Z."/>
            <person name="Shao H.Z."/>
            <person name="Wang X."/>
            <person name="Wang C.C."/>
            <person name="Yang T.C."/>
            <person name="Huo Q.B."/>
            <person name="Li W."/>
            <person name="Chen H.Y."/>
            <person name="Chen S.E."/>
            <person name="Zhou L.G."/>
            <person name="Ni X.B."/>
            <person name="Tian J.H."/>
            <person name="Sheng Y."/>
            <person name="Liu T."/>
            <person name="Pan Y.S."/>
            <person name="Xia L.Y."/>
            <person name="Li J."/>
            <person name="Zhao F."/>
            <person name="Cao W.C."/>
        </authorList>
    </citation>
    <scope>NUCLEOTIDE SEQUENCE [LARGE SCALE GENOMIC DNA]</scope>
    <source>
        <strain evidence="1">Iper-2018</strain>
    </source>
</reference>
<sequence length="312" mass="34467">MVLRYACRQQRHRRRGVTSESLRVQCQNWFNSEAKASEKQGSGYGWAGCAVARAPELRPHRWHRRRVPSFSPPGTLRPRTELVVGGTAMQRYIYALVGRGVLFCFIPTEHSFMLRGQALLQRGVPCGAPREKRADLGKTRGKRVARRAAEAGSPTDAAVAAVVGSGRTPNFCRPRKSDCAGSRCSRESTAAAPSTKPACESPRRDWRAPKAWPSEDPMDSCLGARGLFGHSSSSDAAFGSRQLEVIQDLDLYFIRQIARGLGIDAFARDEAVRRKLTGELIRELRRERFEAVPTGPAGPNRHGVFVISGARR</sequence>
<comment type="caution">
    <text evidence="1">The sequence shown here is derived from an EMBL/GenBank/DDBJ whole genome shotgun (WGS) entry which is preliminary data.</text>
</comment>
<protein>
    <submittedName>
        <fullName evidence="1">Uncharacterized protein</fullName>
    </submittedName>
</protein>